<dbReference type="AlphaFoldDB" id="A0A915EL87"/>
<organism evidence="1 2">
    <name type="scientific">Ditylenchus dipsaci</name>
    <dbReference type="NCBI Taxonomy" id="166011"/>
    <lineage>
        <taxon>Eukaryota</taxon>
        <taxon>Metazoa</taxon>
        <taxon>Ecdysozoa</taxon>
        <taxon>Nematoda</taxon>
        <taxon>Chromadorea</taxon>
        <taxon>Rhabditida</taxon>
        <taxon>Tylenchina</taxon>
        <taxon>Tylenchomorpha</taxon>
        <taxon>Sphaerularioidea</taxon>
        <taxon>Anguinidae</taxon>
        <taxon>Anguininae</taxon>
        <taxon>Ditylenchus</taxon>
    </lineage>
</organism>
<evidence type="ECO:0000313" key="2">
    <source>
        <dbReference type="WBParaSite" id="jg7101"/>
    </source>
</evidence>
<reference evidence="2" key="1">
    <citation type="submission" date="2022-11" db="UniProtKB">
        <authorList>
            <consortium name="WormBaseParasite"/>
        </authorList>
    </citation>
    <scope>IDENTIFICATION</scope>
</reference>
<accession>A0A915EL87</accession>
<proteinExistence type="predicted"/>
<evidence type="ECO:0000313" key="1">
    <source>
        <dbReference type="Proteomes" id="UP000887574"/>
    </source>
</evidence>
<dbReference type="WBParaSite" id="jg7101">
    <property type="protein sequence ID" value="jg7101"/>
    <property type="gene ID" value="jg7101"/>
</dbReference>
<name>A0A915EL87_9BILA</name>
<keyword evidence="1" id="KW-1185">Reference proteome</keyword>
<sequence>MSTSLDELLPVPINQLVSLIRGVELKALKDAEDTEHYHHLLHQSTLKLKDQLQLHKTPGLPASEADIANEQNSVLHEDVETKNQRTKRKRTFQQLATKKHLVYLFCSNPIQMESAFDGEVTEAVGTAP</sequence>
<protein>
    <submittedName>
        <fullName evidence="2">Uncharacterized protein</fullName>
    </submittedName>
</protein>
<dbReference type="Proteomes" id="UP000887574">
    <property type="component" value="Unplaced"/>
</dbReference>